<dbReference type="EMBL" id="CP059833">
    <property type="protein sequence ID" value="QMV85739.1"/>
    <property type="molecule type" value="Genomic_DNA"/>
</dbReference>
<organism evidence="1 2">
    <name type="scientific">Corynebacterium hindlerae</name>
    <dbReference type="NCBI Taxonomy" id="699041"/>
    <lineage>
        <taxon>Bacteria</taxon>
        <taxon>Bacillati</taxon>
        <taxon>Actinomycetota</taxon>
        <taxon>Actinomycetes</taxon>
        <taxon>Mycobacteriales</taxon>
        <taxon>Corynebacteriaceae</taxon>
        <taxon>Corynebacterium</taxon>
    </lineage>
</organism>
<protein>
    <submittedName>
        <fullName evidence="1">Uncharacterized protein</fullName>
    </submittedName>
</protein>
<reference evidence="1 2" key="1">
    <citation type="submission" date="2020-07" db="EMBL/GenBank/DDBJ databases">
        <title>non toxigenic Corynebacterium sp. nov from a clinical source.</title>
        <authorList>
            <person name="Bernier A.-M."/>
            <person name="Bernard K."/>
        </authorList>
    </citation>
    <scope>NUCLEOTIDE SEQUENCE [LARGE SCALE GENOMIC DNA]</scope>
    <source>
        <strain evidence="2">NML 93-0612</strain>
    </source>
</reference>
<dbReference type="RefSeq" id="WP_182386559.1">
    <property type="nucleotide sequence ID" value="NZ_CP059833.1"/>
</dbReference>
<name>A0A7G5FGJ8_9CORY</name>
<dbReference type="Proteomes" id="UP000515570">
    <property type="component" value="Chromosome"/>
</dbReference>
<keyword evidence="2" id="KW-1185">Reference proteome</keyword>
<evidence type="ECO:0000313" key="2">
    <source>
        <dbReference type="Proteomes" id="UP000515570"/>
    </source>
</evidence>
<gene>
    <name evidence="1" type="ORF">HW450_03120</name>
</gene>
<proteinExistence type="predicted"/>
<dbReference type="AlphaFoldDB" id="A0A7G5FGJ8"/>
<accession>A0A7G5FGJ8</accession>
<evidence type="ECO:0000313" key="1">
    <source>
        <dbReference type="EMBL" id="QMV85739.1"/>
    </source>
</evidence>
<sequence length="106" mass="12025">MNHILIQDSPLRHTYPYGKDDVELVFGSIDEMTAEIREIFTTNKACRRVVVAVPEGDLSAIAQCEKAGMRYVLDVQLRDGNDVSLMVAEPDWVVNQPKNMDEMELK</sequence>